<name>A0A8H4KZ58_9HYPO</name>
<protein>
    <recommendedName>
        <fullName evidence="3">F-box domain-containing protein</fullName>
    </recommendedName>
</protein>
<dbReference type="AlphaFoldDB" id="A0A8H4KZ58"/>
<gene>
    <name evidence="1" type="ORF">FALBO_14482</name>
</gene>
<dbReference type="Proteomes" id="UP000554235">
    <property type="component" value="Unassembled WGS sequence"/>
</dbReference>
<keyword evidence="2" id="KW-1185">Reference proteome</keyword>
<accession>A0A8H4KZ58</accession>
<comment type="caution">
    <text evidence="1">The sequence shown here is derived from an EMBL/GenBank/DDBJ whole genome shotgun (WGS) entry which is preliminary data.</text>
</comment>
<proteinExistence type="predicted"/>
<sequence length="324" mass="37101">MGQYWNLINIDKRRELRHVGGLKLWEFLMSTSAEQLVGLLHSPKWPNFRIPSGKIMFSKQKSLNSPLIRLPQEIVDLIIPHLHNDQYNEDLVCLALTCSYFFRLVAHDIQKTIRKDTGPWAGDRIIFVGDYATGYPDNIATPEEAVEWAKLGRNPLYGVGEKVEAEGRHAAMRSLFREEPFIIWGKCLQVMRQRLDENDGSLQRFERLRKLLMSVPKHLDPAKRQGVLRNLVTKQYICDQTLADSDYAYSLGEALLCYITWTEDPSGLEGLPLEGEWAGHRFDVTIMDEVAGDEWTDVSQEAIGRLSMVTGEPSKNGRRLEDDQ</sequence>
<dbReference type="OrthoDB" id="2588098at2759"/>
<dbReference type="EMBL" id="JAADYS010002352">
    <property type="protein sequence ID" value="KAF4458772.1"/>
    <property type="molecule type" value="Genomic_DNA"/>
</dbReference>
<reference evidence="1 2" key="1">
    <citation type="submission" date="2020-01" db="EMBL/GenBank/DDBJ databases">
        <title>Identification and distribution of gene clusters putatively required for synthesis of sphingolipid metabolism inhibitors in phylogenetically diverse species of the filamentous fungus Fusarium.</title>
        <authorList>
            <person name="Kim H.-S."/>
            <person name="Busman M."/>
            <person name="Brown D.W."/>
            <person name="Divon H."/>
            <person name="Uhlig S."/>
            <person name="Proctor R.H."/>
        </authorList>
    </citation>
    <scope>NUCLEOTIDE SEQUENCE [LARGE SCALE GENOMIC DNA]</scope>
    <source>
        <strain evidence="1 2">NRRL 20459</strain>
    </source>
</reference>
<evidence type="ECO:0000313" key="1">
    <source>
        <dbReference type="EMBL" id="KAF4458772.1"/>
    </source>
</evidence>
<evidence type="ECO:0000313" key="2">
    <source>
        <dbReference type="Proteomes" id="UP000554235"/>
    </source>
</evidence>
<organism evidence="1 2">
    <name type="scientific">Fusarium albosuccineum</name>
    <dbReference type="NCBI Taxonomy" id="1237068"/>
    <lineage>
        <taxon>Eukaryota</taxon>
        <taxon>Fungi</taxon>
        <taxon>Dikarya</taxon>
        <taxon>Ascomycota</taxon>
        <taxon>Pezizomycotina</taxon>
        <taxon>Sordariomycetes</taxon>
        <taxon>Hypocreomycetidae</taxon>
        <taxon>Hypocreales</taxon>
        <taxon>Nectriaceae</taxon>
        <taxon>Fusarium</taxon>
        <taxon>Fusarium decemcellulare species complex</taxon>
    </lineage>
</organism>
<evidence type="ECO:0008006" key="3">
    <source>
        <dbReference type="Google" id="ProtNLM"/>
    </source>
</evidence>